<evidence type="ECO:0000256" key="1">
    <source>
        <dbReference type="PIRNR" id="PIRNR000915"/>
    </source>
</evidence>
<dbReference type="PANTHER" id="PTHR19288">
    <property type="entry name" value="4-NITROPHENYLPHOSPHATASE-RELATED"/>
    <property type="match status" value="1"/>
</dbReference>
<dbReference type="Pfam" id="PF13242">
    <property type="entry name" value="Hydrolase_like"/>
    <property type="match status" value="1"/>
</dbReference>
<organism evidence="2 3">
    <name type="scientific">Citricoccus parietis</name>
    <dbReference type="NCBI Taxonomy" id="592307"/>
    <lineage>
        <taxon>Bacteria</taxon>
        <taxon>Bacillati</taxon>
        <taxon>Actinomycetota</taxon>
        <taxon>Actinomycetes</taxon>
        <taxon>Micrococcales</taxon>
        <taxon>Micrococcaceae</taxon>
        <taxon>Citricoccus</taxon>
    </lineage>
</organism>
<protein>
    <submittedName>
        <fullName evidence="2">HAD-IIA family hydrolase</fullName>
    </submittedName>
</protein>
<dbReference type="RefSeq" id="WP_378041970.1">
    <property type="nucleotide sequence ID" value="NZ_JBHLWH010000032.1"/>
</dbReference>
<accession>A0ABV6F6J3</accession>
<dbReference type="InterPro" id="IPR006357">
    <property type="entry name" value="HAD-SF_hydro_IIA"/>
</dbReference>
<proteinExistence type="inferred from homology"/>
<comment type="caution">
    <text evidence="2">The sequence shown here is derived from an EMBL/GenBank/DDBJ whole genome shotgun (WGS) entry which is preliminary data.</text>
</comment>
<keyword evidence="3" id="KW-1185">Reference proteome</keyword>
<dbReference type="PANTHER" id="PTHR19288:SF95">
    <property type="entry name" value="D-GLYCEROL 3-PHOSPHATE PHOSPHATASE"/>
    <property type="match status" value="1"/>
</dbReference>
<dbReference type="NCBIfam" id="TIGR01460">
    <property type="entry name" value="HAD-SF-IIA"/>
    <property type="match status" value="1"/>
</dbReference>
<name>A0ABV6F6J3_9MICC</name>
<dbReference type="Pfam" id="PF13344">
    <property type="entry name" value="Hydrolase_6"/>
    <property type="match status" value="1"/>
</dbReference>
<keyword evidence="2" id="KW-0378">Hydrolase</keyword>
<dbReference type="GO" id="GO:0016787">
    <property type="term" value="F:hydrolase activity"/>
    <property type="evidence" value="ECO:0007669"/>
    <property type="project" value="UniProtKB-KW"/>
</dbReference>
<gene>
    <name evidence="2" type="ORF">ACFFIO_11635</name>
</gene>
<dbReference type="Gene3D" id="3.40.50.1000">
    <property type="entry name" value="HAD superfamily/HAD-like"/>
    <property type="match status" value="2"/>
</dbReference>
<dbReference type="Proteomes" id="UP001589766">
    <property type="component" value="Unassembled WGS sequence"/>
</dbReference>
<dbReference type="PIRSF" id="PIRSF000915">
    <property type="entry name" value="PGP-type_phosphatase"/>
    <property type="match status" value="1"/>
</dbReference>
<dbReference type="SUPFAM" id="SSF56784">
    <property type="entry name" value="HAD-like"/>
    <property type="match status" value="1"/>
</dbReference>
<reference evidence="2 3" key="1">
    <citation type="submission" date="2024-09" db="EMBL/GenBank/DDBJ databases">
        <authorList>
            <person name="Sun Q."/>
            <person name="Mori K."/>
        </authorList>
    </citation>
    <scope>NUCLEOTIDE SEQUENCE [LARGE SCALE GENOMIC DNA]</scope>
    <source>
        <strain evidence="2 3">CCM 7609</strain>
    </source>
</reference>
<dbReference type="InterPro" id="IPR036412">
    <property type="entry name" value="HAD-like_sf"/>
</dbReference>
<dbReference type="InterPro" id="IPR023214">
    <property type="entry name" value="HAD_sf"/>
</dbReference>
<evidence type="ECO:0000313" key="3">
    <source>
        <dbReference type="Proteomes" id="UP001589766"/>
    </source>
</evidence>
<dbReference type="EMBL" id="JBHLWH010000032">
    <property type="protein sequence ID" value="MFC0249146.1"/>
    <property type="molecule type" value="Genomic_DNA"/>
</dbReference>
<comment type="similarity">
    <text evidence="1">Belongs to the HAD-like hydrolase superfamily.</text>
</comment>
<sequence>MTEAVFFGGHDAVLCDLDGVVYAGTEAIDGAVPTLRELGRRGVPVVYVTNNASRSPESVAEHLRGFGLEVTGDQVFGSAAAGVALLRQELSRTGTHPSADGASSGGRPVPAKVLVVGSDYLRGLVSKAGHEVVTTAAERPDAVIQGFDPSVSWTDLAQASYAVNGGARWIATNTDLTIPRAEGIAPGNGALIEAVSRATGTRPLAAGKPEPVLFRLAAQAVGARSPLVVGDRLDTDILGGNRAGFDTALVLTGVDTEATAAAAPADHRPTWIVPSLPMLLAGSAVEARSHEPQEEHQP</sequence>
<evidence type="ECO:0000313" key="2">
    <source>
        <dbReference type="EMBL" id="MFC0249146.1"/>
    </source>
</evidence>